<protein>
    <submittedName>
        <fullName evidence="10">Related to integral membrane protein</fullName>
    </submittedName>
</protein>
<dbReference type="EMBL" id="FJUY01000004">
    <property type="protein sequence ID" value="CZT17871.1"/>
    <property type="molecule type" value="Genomic_DNA"/>
</dbReference>
<dbReference type="STRING" id="112498.A0A2D3UQB3"/>
<reference evidence="10 11" key="1">
    <citation type="submission" date="2016-03" db="EMBL/GenBank/DDBJ databases">
        <authorList>
            <person name="Ploux O."/>
        </authorList>
    </citation>
    <scope>NUCLEOTIDE SEQUENCE [LARGE SCALE GENOMIC DNA]</scope>
    <source>
        <strain evidence="10 11">URUG2</strain>
    </source>
</reference>
<evidence type="ECO:0000256" key="7">
    <source>
        <dbReference type="PROSITE-ProRule" id="PRU01087"/>
    </source>
</evidence>
<feature type="domain" description="EXPERA" evidence="9">
    <location>
        <begin position="8"/>
        <end position="144"/>
    </location>
</feature>
<accession>A0A2D3UQB3</accession>
<evidence type="ECO:0000313" key="10">
    <source>
        <dbReference type="EMBL" id="CZT17871.1"/>
    </source>
</evidence>
<evidence type="ECO:0000256" key="1">
    <source>
        <dbReference type="ARBA" id="ARBA00004477"/>
    </source>
</evidence>
<evidence type="ECO:0000256" key="5">
    <source>
        <dbReference type="ARBA" id="ARBA00022989"/>
    </source>
</evidence>
<comment type="similarity">
    <text evidence="2">Belongs to the TMEM97/sigma-2 receptor family.</text>
</comment>
<comment type="subcellular location">
    <subcellularLocation>
        <location evidence="1">Endoplasmic reticulum membrane</location>
        <topology evidence="1">Multi-pass membrane protein</topology>
    </subcellularLocation>
</comment>
<name>A0A2D3UQB3_9PEZI</name>
<dbReference type="OrthoDB" id="433124at2759"/>
<keyword evidence="11" id="KW-1185">Reference proteome</keyword>
<keyword evidence="6 7" id="KW-0472">Membrane</keyword>
<evidence type="ECO:0000256" key="2">
    <source>
        <dbReference type="ARBA" id="ARBA00009096"/>
    </source>
</evidence>
<evidence type="ECO:0000256" key="8">
    <source>
        <dbReference type="SAM" id="Phobius"/>
    </source>
</evidence>
<feature type="transmembrane region" description="Helical" evidence="8">
    <location>
        <begin position="12"/>
        <end position="32"/>
    </location>
</feature>
<dbReference type="PANTHER" id="PTHR31204:SF1">
    <property type="entry name" value="SIGMA INTRACELLULAR RECEPTOR 2"/>
    <property type="match status" value="1"/>
</dbReference>
<keyword evidence="5 7" id="KW-1133">Transmembrane helix</keyword>
<evidence type="ECO:0000256" key="4">
    <source>
        <dbReference type="ARBA" id="ARBA00022824"/>
    </source>
</evidence>
<evidence type="ECO:0000256" key="3">
    <source>
        <dbReference type="ARBA" id="ARBA00022692"/>
    </source>
</evidence>
<dbReference type="Proteomes" id="UP000225277">
    <property type="component" value="Unassembled WGS sequence"/>
</dbReference>
<dbReference type="PIRSF" id="PIRSF031032">
    <property type="entry name" value="TMP_97_prd"/>
    <property type="match status" value="1"/>
</dbReference>
<dbReference type="PANTHER" id="PTHR31204">
    <property type="entry name" value="SIGMA INTRACELLULAR RECEPTOR 2"/>
    <property type="match status" value="1"/>
</dbReference>
<dbReference type="GO" id="GO:0005789">
    <property type="term" value="C:endoplasmic reticulum membrane"/>
    <property type="evidence" value="ECO:0007669"/>
    <property type="project" value="UniProtKB-SubCell"/>
</dbReference>
<proteinExistence type="inferred from homology"/>
<organism evidence="10 11">
    <name type="scientific">Ramularia collo-cygni</name>
    <dbReference type="NCBI Taxonomy" id="112498"/>
    <lineage>
        <taxon>Eukaryota</taxon>
        <taxon>Fungi</taxon>
        <taxon>Dikarya</taxon>
        <taxon>Ascomycota</taxon>
        <taxon>Pezizomycotina</taxon>
        <taxon>Dothideomycetes</taxon>
        <taxon>Dothideomycetidae</taxon>
        <taxon>Mycosphaerellales</taxon>
        <taxon>Mycosphaerellaceae</taxon>
        <taxon>Ramularia</taxon>
    </lineage>
</organism>
<evidence type="ECO:0000313" key="11">
    <source>
        <dbReference type="Proteomes" id="UP000225277"/>
    </source>
</evidence>
<dbReference type="InterPro" id="IPR033118">
    <property type="entry name" value="EXPERA"/>
</dbReference>
<dbReference type="RefSeq" id="XP_023624761.1">
    <property type="nucleotide sequence ID" value="XM_023768993.1"/>
</dbReference>
<dbReference type="Pfam" id="PF05241">
    <property type="entry name" value="EBP"/>
    <property type="match status" value="1"/>
</dbReference>
<evidence type="ECO:0000259" key="9">
    <source>
        <dbReference type="PROSITE" id="PS51751"/>
    </source>
</evidence>
<dbReference type="AlphaFoldDB" id="A0A2D3UQB3"/>
<dbReference type="PROSITE" id="PS51751">
    <property type="entry name" value="EXPERA"/>
    <property type="match status" value="1"/>
</dbReference>
<dbReference type="InterPro" id="IPR016964">
    <property type="entry name" value="Sigma2_recept"/>
</dbReference>
<dbReference type="InterPro" id="IPR051987">
    <property type="entry name" value="Sigma-2_receptor-like"/>
</dbReference>
<feature type="transmembrane region" description="Helical" evidence="8">
    <location>
        <begin position="66"/>
        <end position="86"/>
    </location>
</feature>
<evidence type="ECO:0000256" key="6">
    <source>
        <dbReference type="ARBA" id="ARBA00023136"/>
    </source>
</evidence>
<keyword evidence="4" id="KW-0256">Endoplasmic reticulum</keyword>
<feature type="transmembrane region" description="Helical" evidence="8">
    <location>
        <begin position="98"/>
        <end position="118"/>
    </location>
</feature>
<sequence>MSILSRKKDLLYLTFFLIHIPVMFCVDLTPLYPESLKPTFMTTLRTWYIQTYRDQFFVSPPAWFDLYMYMELLYHLPLSTWAIGALLRDDPKVPIHLLIYAVQTAITTATCIADFLSWNNLSTDEKMGLGQLYGPYIALCKSSSFVISYNASHI</sequence>
<dbReference type="GeneID" id="35598904"/>
<gene>
    <name evidence="10" type="ORF">RCC_03707</name>
</gene>
<keyword evidence="3 7" id="KW-0812">Transmembrane</keyword>